<keyword evidence="2" id="KW-0472">Membrane</keyword>
<evidence type="ECO:0000313" key="4">
    <source>
        <dbReference type="EMBL" id="KAK3851525.1"/>
    </source>
</evidence>
<feature type="transmembrane region" description="Helical" evidence="2">
    <location>
        <begin position="112"/>
        <end position="134"/>
    </location>
</feature>
<feature type="transmembrane region" description="Helical" evidence="2">
    <location>
        <begin position="218"/>
        <end position="242"/>
    </location>
</feature>
<comment type="caution">
    <text evidence="4">The sequence shown here is derived from an EMBL/GenBank/DDBJ whole genome shotgun (WGS) entry which is preliminary data.</text>
</comment>
<feature type="region of interest" description="Disordered" evidence="1">
    <location>
        <begin position="18"/>
        <end position="42"/>
    </location>
</feature>
<evidence type="ECO:0000259" key="3">
    <source>
        <dbReference type="Pfam" id="PF25044"/>
    </source>
</evidence>
<proteinExistence type="predicted"/>
<dbReference type="EMBL" id="JAWQEG010007860">
    <property type="protein sequence ID" value="KAK3851525.1"/>
    <property type="molecule type" value="Genomic_DNA"/>
</dbReference>
<feature type="domain" description="DUF7789" evidence="3">
    <location>
        <begin position="66"/>
        <end position="184"/>
    </location>
</feature>
<feature type="domain" description="DUF7789" evidence="3">
    <location>
        <begin position="207"/>
        <end position="335"/>
    </location>
</feature>
<feature type="transmembrane region" description="Helical" evidence="2">
    <location>
        <begin position="141"/>
        <end position="160"/>
    </location>
</feature>
<sequence>MKREIFLTIHKISGLKMDEQRSNPSPYREIQQQQQQQQPEWGRRDQPITFEDLGIPRTQVTRASVFGNIRTCQSLRHLEWILLIGGLLSTTVTITLAVYTLIIYMPAGQADYVFALLLIFHSVFCVIYILDGVFREQGFELLAFVTSCVFLIVYVVINFFQGPSSTSNVFKLVRLVLTLVLGTSMGGVGLMLGYSYWQSKSLIFRTVGADASIQAMCSTLFTTITLIMFDAQIVGSVVILALHSSIYHLTIEEILNITIGTPMLLAWAVMAYLALRLESKYFFSVAMTLSLGHIAYVLFSIIQTAIHHKVDLISNCRYAASVGSLVVHSLLIRFMIKCYKNFGMGLKEKVYPRQVSVSGSSLVQ</sequence>
<accession>A0AAE1BJ35</accession>
<dbReference type="Proteomes" id="UP001286313">
    <property type="component" value="Unassembled WGS sequence"/>
</dbReference>
<feature type="transmembrane region" description="Helical" evidence="2">
    <location>
        <begin position="282"/>
        <end position="306"/>
    </location>
</feature>
<dbReference type="Pfam" id="PF25044">
    <property type="entry name" value="DUF7789"/>
    <property type="match status" value="2"/>
</dbReference>
<feature type="transmembrane region" description="Helical" evidence="2">
    <location>
        <begin position="172"/>
        <end position="197"/>
    </location>
</feature>
<keyword evidence="5" id="KW-1185">Reference proteome</keyword>
<evidence type="ECO:0000313" key="5">
    <source>
        <dbReference type="Proteomes" id="UP001286313"/>
    </source>
</evidence>
<name>A0AAE1BJ35_PETCI</name>
<feature type="transmembrane region" description="Helical" evidence="2">
    <location>
        <begin position="80"/>
        <end position="106"/>
    </location>
</feature>
<feature type="transmembrane region" description="Helical" evidence="2">
    <location>
        <begin position="254"/>
        <end position="275"/>
    </location>
</feature>
<evidence type="ECO:0000256" key="1">
    <source>
        <dbReference type="SAM" id="MobiDB-lite"/>
    </source>
</evidence>
<dbReference type="InterPro" id="IPR056691">
    <property type="entry name" value="DUF7789"/>
</dbReference>
<evidence type="ECO:0000256" key="2">
    <source>
        <dbReference type="SAM" id="Phobius"/>
    </source>
</evidence>
<keyword evidence="2" id="KW-0812">Transmembrane</keyword>
<dbReference type="PANTHER" id="PTHR39299:SF1">
    <property type="entry name" value="TRANSMEMBRANE PROTEIN"/>
    <property type="match status" value="1"/>
</dbReference>
<organism evidence="4 5">
    <name type="scientific">Petrolisthes cinctipes</name>
    <name type="common">Flat porcelain crab</name>
    <dbReference type="NCBI Taxonomy" id="88211"/>
    <lineage>
        <taxon>Eukaryota</taxon>
        <taxon>Metazoa</taxon>
        <taxon>Ecdysozoa</taxon>
        <taxon>Arthropoda</taxon>
        <taxon>Crustacea</taxon>
        <taxon>Multicrustacea</taxon>
        <taxon>Malacostraca</taxon>
        <taxon>Eumalacostraca</taxon>
        <taxon>Eucarida</taxon>
        <taxon>Decapoda</taxon>
        <taxon>Pleocyemata</taxon>
        <taxon>Anomura</taxon>
        <taxon>Galatheoidea</taxon>
        <taxon>Porcellanidae</taxon>
        <taxon>Petrolisthes</taxon>
    </lineage>
</organism>
<dbReference type="PANTHER" id="PTHR39299">
    <property type="entry name" value="TRANSMEMBRANE PROTEIN"/>
    <property type="match status" value="1"/>
</dbReference>
<keyword evidence="2" id="KW-1133">Transmembrane helix</keyword>
<gene>
    <name evidence="4" type="ORF">Pcinc_041836</name>
</gene>
<feature type="transmembrane region" description="Helical" evidence="2">
    <location>
        <begin position="318"/>
        <end position="336"/>
    </location>
</feature>
<protein>
    <recommendedName>
        <fullName evidence="3">DUF7789 domain-containing protein</fullName>
    </recommendedName>
</protein>
<dbReference type="AlphaFoldDB" id="A0AAE1BJ35"/>
<reference evidence="4" key="1">
    <citation type="submission" date="2023-10" db="EMBL/GenBank/DDBJ databases">
        <title>Genome assemblies of two species of porcelain crab, Petrolisthes cinctipes and Petrolisthes manimaculis (Anomura: Porcellanidae).</title>
        <authorList>
            <person name="Angst P."/>
        </authorList>
    </citation>
    <scope>NUCLEOTIDE SEQUENCE</scope>
    <source>
        <strain evidence="4">PB745_01</strain>
        <tissue evidence="4">Gill</tissue>
    </source>
</reference>